<dbReference type="AlphaFoldDB" id="A0A024TTJ4"/>
<name>A0A024TTJ4_9STRA</name>
<sequence>MALVAMDSFCASLGSTLLSVSELAGDAVQLEGLRGCRYRWLSEAHCAAKHESQASSLGIHLVERNGEGRLKISRGSRLPWLPAFLFQRCGQATSGHGQLRRICSYCYHIGTSEFSAHG</sequence>
<organism evidence="1">
    <name type="scientific">Aphanomyces invadans</name>
    <dbReference type="NCBI Taxonomy" id="157072"/>
    <lineage>
        <taxon>Eukaryota</taxon>
        <taxon>Sar</taxon>
        <taxon>Stramenopiles</taxon>
        <taxon>Oomycota</taxon>
        <taxon>Saprolegniomycetes</taxon>
        <taxon>Saprolegniales</taxon>
        <taxon>Verrucalvaceae</taxon>
        <taxon>Aphanomyces</taxon>
    </lineage>
</organism>
<accession>A0A024TTJ4</accession>
<reference evidence="1" key="1">
    <citation type="submission" date="2013-12" db="EMBL/GenBank/DDBJ databases">
        <title>The Genome Sequence of Aphanomyces invadans NJM9701.</title>
        <authorList>
            <consortium name="The Broad Institute Genomics Platform"/>
            <person name="Russ C."/>
            <person name="Tyler B."/>
            <person name="van West P."/>
            <person name="Dieguez-Uribeondo J."/>
            <person name="Young S.K."/>
            <person name="Zeng Q."/>
            <person name="Gargeya S."/>
            <person name="Fitzgerald M."/>
            <person name="Abouelleil A."/>
            <person name="Alvarado L."/>
            <person name="Chapman S.B."/>
            <person name="Gainer-Dewar J."/>
            <person name="Goldberg J."/>
            <person name="Griggs A."/>
            <person name="Gujja S."/>
            <person name="Hansen M."/>
            <person name="Howarth C."/>
            <person name="Imamovic A."/>
            <person name="Ireland A."/>
            <person name="Larimer J."/>
            <person name="McCowan C."/>
            <person name="Murphy C."/>
            <person name="Pearson M."/>
            <person name="Poon T.W."/>
            <person name="Priest M."/>
            <person name="Roberts A."/>
            <person name="Saif S."/>
            <person name="Shea T."/>
            <person name="Sykes S."/>
            <person name="Wortman J."/>
            <person name="Nusbaum C."/>
            <person name="Birren B."/>
        </authorList>
    </citation>
    <scope>NUCLEOTIDE SEQUENCE [LARGE SCALE GENOMIC DNA]</scope>
    <source>
        <strain evidence="1">NJM9701</strain>
    </source>
</reference>
<proteinExistence type="predicted"/>
<dbReference type="GeneID" id="20086831"/>
<protein>
    <submittedName>
        <fullName evidence="1">Uncharacterized protein</fullName>
    </submittedName>
</protein>
<dbReference type="EMBL" id="KI913974">
    <property type="protein sequence ID" value="ETV96916.1"/>
    <property type="molecule type" value="Genomic_DNA"/>
</dbReference>
<gene>
    <name evidence="1" type="ORF">H310_09781</name>
</gene>
<dbReference type="RefSeq" id="XP_008874162.1">
    <property type="nucleotide sequence ID" value="XM_008875940.1"/>
</dbReference>
<dbReference type="VEuPathDB" id="FungiDB:H310_09781"/>
<evidence type="ECO:0000313" key="1">
    <source>
        <dbReference type="EMBL" id="ETV96916.1"/>
    </source>
</evidence>